<organism evidence="7 8">
    <name type="scientific">Carya illinoinensis</name>
    <name type="common">Pecan</name>
    <dbReference type="NCBI Taxonomy" id="32201"/>
    <lineage>
        <taxon>Eukaryota</taxon>
        <taxon>Viridiplantae</taxon>
        <taxon>Streptophyta</taxon>
        <taxon>Embryophyta</taxon>
        <taxon>Tracheophyta</taxon>
        <taxon>Spermatophyta</taxon>
        <taxon>Magnoliopsida</taxon>
        <taxon>eudicotyledons</taxon>
        <taxon>Gunneridae</taxon>
        <taxon>Pentapetalae</taxon>
        <taxon>rosids</taxon>
        <taxon>fabids</taxon>
        <taxon>Fagales</taxon>
        <taxon>Juglandaceae</taxon>
        <taxon>Carya</taxon>
    </lineage>
</organism>
<evidence type="ECO:0000256" key="3">
    <source>
        <dbReference type="ARBA" id="ARBA00022827"/>
    </source>
</evidence>
<dbReference type="PANTHER" id="PTHR10617">
    <property type="entry name" value="ELECTRON TRANSFER FLAVOPROTEIN-UBIQUINONE OXIDOREDUCTASE"/>
    <property type="match status" value="1"/>
</dbReference>
<keyword evidence="5" id="KW-0249">Electron transport</keyword>
<dbReference type="GO" id="GO:0046872">
    <property type="term" value="F:metal ion binding"/>
    <property type="evidence" value="ECO:0007669"/>
    <property type="project" value="UniProtKB-KW"/>
</dbReference>
<evidence type="ECO:0000313" key="8">
    <source>
        <dbReference type="Proteomes" id="UP000811246"/>
    </source>
</evidence>
<dbReference type="InterPro" id="IPR049398">
    <property type="entry name" value="ETF-QO/FixC_UQ-bd"/>
</dbReference>
<comment type="function">
    <text evidence="5">Accepts electrons from ETF and reduces ubiquinone.</text>
</comment>
<reference evidence="7" key="1">
    <citation type="submission" date="2021-01" db="EMBL/GenBank/DDBJ databases">
        <authorList>
            <person name="Lovell J.T."/>
            <person name="Bentley N."/>
            <person name="Bhattarai G."/>
            <person name="Jenkins J.W."/>
            <person name="Sreedasyam A."/>
            <person name="Alarcon Y."/>
            <person name="Bock C."/>
            <person name="Boston L."/>
            <person name="Carlson J."/>
            <person name="Cervantes K."/>
            <person name="Clermont K."/>
            <person name="Krom N."/>
            <person name="Kubenka K."/>
            <person name="Mamidi S."/>
            <person name="Mattison C."/>
            <person name="Monteros M."/>
            <person name="Pisani C."/>
            <person name="Plott C."/>
            <person name="Rajasekar S."/>
            <person name="Rhein H.S."/>
            <person name="Rohla C."/>
            <person name="Song M."/>
            <person name="Hilaire R.S."/>
            <person name="Shu S."/>
            <person name="Wells L."/>
            <person name="Wang X."/>
            <person name="Webber J."/>
            <person name="Heerema R.J."/>
            <person name="Klein P."/>
            <person name="Conner P."/>
            <person name="Grauke L."/>
            <person name="Grimwood J."/>
            <person name="Schmutz J."/>
            <person name="Randall J.J."/>
        </authorList>
    </citation>
    <scope>NUCLEOTIDE SEQUENCE</scope>
    <source>
        <tissue evidence="7">Leaf</tissue>
    </source>
</reference>
<dbReference type="GO" id="GO:0004174">
    <property type="term" value="F:electron-transferring-flavoprotein dehydrogenase activity"/>
    <property type="evidence" value="ECO:0007669"/>
    <property type="project" value="UniProtKB-UniRule"/>
</dbReference>
<feature type="domain" description="ETF-QO/FixC ubiquinone-binding" evidence="6">
    <location>
        <begin position="340"/>
        <end position="388"/>
    </location>
</feature>
<dbReference type="PANTHER" id="PTHR10617:SF107">
    <property type="entry name" value="ELECTRON TRANSFER FLAVOPROTEIN-UBIQUINONE OXIDOREDUCTASE, MITOCHONDRIAL"/>
    <property type="match status" value="1"/>
</dbReference>
<evidence type="ECO:0000256" key="1">
    <source>
        <dbReference type="ARBA" id="ARBA00001974"/>
    </source>
</evidence>
<proteinExistence type="predicted"/>
<keyword evidence="5" id="KW-0408">Iron</keyword>
<protein>
    <recommendedName>
        <fullName evidence="5">Electron transfer flavoprotein-ubiquinone oxidoreductase</fullName>
        <shortName evidence="5">ETF-QO</shortName>
        <ecNumber evidence="5">1.5.5.1</ecNumber>
    </recommendedName>
</protein>
<evidence type="ECO:0000313" key="7">
    <source>
        <dbReference type="EMBL" id="KAG6725876.1"/>
    </source>
</evidence>
<comment type="cofactor">
    <cofactor evidence="1 5">
        <name>FAD</name>
        <dbReference type="ChEBI" id="CHEBI:57692"/>
    </cofactor>
</comment>
<keyword evidence="5" id="KW-0830">Ubiquinone</keyword>
<dbReference type="Pfam" id="PF13450">
    <property type="entry name" value="NAD_binding_8"/>
    <property type="match status" value="1"/>
</dbReference>
<keyword evidence="4 5" id="KW-0560">Oxidoreductase</keyword>
<keyword evidence="5" id="KW-0479">Metal-binding</keyword>
<comment type="caution">
    <text evidence="7">The sequence shown here is derived from an EMBL/GenBank/DDBJ whole genome shotgun (WGS) entry which is preliminary data.</text>
</comment>
<evidence type="ECO:0000256" key="2">
    <source>
        <dbReference type="ARBA" id="ARBA00022630"/>
    </source>
</evidence>
<evidence type="ECO:0000256" key="5">
    <source>
        <dbReference type="RuleBase" id="RU366068"/>
    </source>
</evidence>
<evidence type="ECO:0000256" key="4">
    <source>
        <dbReference type="ARBA" id="ARBA00023002"/>
    </source>
</evidence>
<accession>A0A922FTR2</accession>
<dbReference type="GO" id="GO:0051539">
    <property type="term" value="F:4 iron, 4 sulfur cluster binding"/>
    <property type="evidence" value="ECO:0007669"/>
    <property type="project" value="UniProtKB-UniRule"/>
</dbReference>
<dbReference type="Pfam" id="PF21162">
    <property type="entry name" value="ETFQO_UQ-bd"/>
    <property type="match status" value="1"/>
</dbReference>
<dbReference type="AlphaFoldDB" id="A0A922FTR2"/>
<name>A0A922FTR2_CARIL</name>
<feature type="non-terminal residue" evidence="7">
    <location>
        <position position="1"/>
    </location>
</feature>
<dbReference type="GO" id="GO:0005743">
    <property type="term" value="C:mitochondrial inner membrane"/>
    <property type="evidence" value="ECO:0007669"/>
    <property type="project" value="TreeGrafter"/>
</dbReference>
<keyword evidence="2 5" id="KW-0285">Flavoprotein</keyword>
<keyword evidence="5" id="KW-0813">Transport</keyword>
<evidence type="ECO:0000259" key="6">
    <source>
        <dbReference type="Pfam" id="PF21162"/>
    </source>
</evidence>
<keyword evidence="3 5" id="KW-0274">FAD</keyword>
<sequence>FSQSPSKSSSLRKPNSSFSYTSSYLQTHLCNSTRPSSSPQSTSCIYANPSESLINHSSLANLTRPPNGHSFFHRLERNFGSFSSQIGFRTVFSCGYWLNSANLRIFERNGGGFLSVQGSVGRLRSFSSESDRESMEYDVVIVGAGPAGLSAAILLKQMCSEKGVDFSLCVVEKGPEVGAHILSGNVFEPQALDELFPQWKQEEVPLSFLSSTHKCPSSSDKFWYLTKNRAISLPCPFNNKGNYVIRLLYNMGMKAEELGVEIYPGFAFSEILYDANNKVIGIATNDMGVAKDGSKKDTFQHGHYAGQITLLAEGCRGSLSEKIMKKYNLRERVHAQHQTYALGIKEVWEIEKGKHNPGAVLHTLGWPLDQKTYGGSFLYHLSNSQVTMALSC</sequence>
<dbReference type="InterPro" id="IPR040156">
    <property type="entry name" value="ETF-QO"/>
</dbReference>
<dbReference type="EMBL" id="CM031826">
    <property type="protein sequence ID" value="KAG6725876.1"/>
    <property type="molecule type" value="Genomic_DNA"/>
</dbReference>
<keyword evidence="5" id="KW-0411">Iron-sulfur</keyword>
<gene>
    <name evidence="7" type="ORF">I3842_02G052300</name>
</gene>
<dbReference type="Proteomes" id="UP000811246">
    <property type="component" value="Chromosome 2"/>
</dbReference>
<comment type="catalytic activity">
    <reaction evidence="5">
        <text>a ubiquinone + reduced [electron-transfer flavoprotein] = a ubiquinol + oxidized [electron-transfer flavoprotein] + H(+)</text>
        <dbReference type="Rhea" id="RHEA:24052"/>
        <dbReference type="Rhea" id="RHEA-COMP:9565"/>
        <dbReference type="Rhea" id="RHEA-COMP:9566"/>
        <dbReference type="Rhea" id="RHEA-COMP:10685"/>
        <dbReference type="Rhea" id="RHEA-COMP:10686"/>
        <dbReference type="ChEBI" id="CHEBI:15378"/>
        <dbReference type="ChEBI" id="CHEBI:16389"/>
        <dbReference type="ChEBI" id="CHEBI:17976"/>
        <dbReference type="ChEBI" id="CHEBI:57692"/>
        <dbReference type="ChEBI" id="CHEBI:58307"/>
        <dbReference type="EC" id="1.5.5.1"/>
    </reaction>
</comment>
<comment type="cofactor">
    <cofactor evidence="5">
        <name>[4Fe-4S] cluster</name>
        <dbReference type="ChEBI" id="CHEBI:49883"/>
    </cofactor>
    <text evidence="5">Binds 1 [4Fe-4S] cluster.</text>
</comment>
<dbReference type="EC" id="1.5.5.1" evidence="5"/>